<protein>
    <submittedName>
        <fullName evidence="8">MFS transporter</fullName>
    </submittedName>
</protein>
<evidence type="ECO:0000313" key="9">
    <source>
        <dbReference type="Proteomes" id="UP000663499"/>
    </source>
</evidence>
<evidence type="ECO:0000313" key="8">
    <source>
        <dbReference type="EMBL" id="QSX07892.1"/>
    </source>
</evidence>
<feature type="transmembrane region" description="Helical" evidence="6">
    <location>
        <begin position="236"/>
        <end position="255"/>
    </location>
</feature>
<keyword evidence="5 6" id="KW-0472">Membrane</keyword>
<dbReference type="PROSITE" id="PS50850">
    <property type="entry name" value="MFS"/>
    <property type="match status" value="1"/>
</dbReference>
<feature type="transmembrane region" description="Helical" evidence="6">
    <location>
        <begin position="77"/>
        <end position="100"/>
    </location>
</feature>
<evidence type="ECO:0000259" key="7">
    <source>
        <dbReference type="PROSITE" id="PS50850"/>
    </source>
</evidence>
<evidence type="ECO:0000256" key="6">
    <source>
        <dbReference type="SAM" id="Phobius"/>
    </source>
</evidence>
<dbReference type="Proteomes" id="UP000663499">
    <property type="component" value="Chromosome"/>
</dbReference>
<keyword evidence="9" id="KW-1185">Reference proteome</keyword>
<feature type="domain" description="Major facilitator superfamily (MFS) profile" evidence="7">
    <location>
        <begin position="10"/>
        <end position="381"/>
    </location>
</feature>
<evidence type="ECO:0000256" key="3">
    <source>
        <dbReference type="ARBA" id="ARBA00022692"/>
    </source>
</evidence>
<dbReference type="GO" id="GO:0022857">
    <property type="term" value="F:transmembrane transporter activity"/>
    <property type="evidence" value="ECO:0007669"/>
    <property type="project" value="InterPro"/>
</dbReference>
<dbReference type="Gene3D" id="1.20.1250.20">
    <property type="entry name" value="MFS general substrate transporter like domains"/>
    <property type="match status" value="1"/>
</dbReference>
<keyword evidence="4 6" id="KW-1133">Transmembrane helix</keyword>
<gene>
    <name evidence="8" type="ORF">J0B03_08740</name>
</gene>
<keyword evidence="2" id="KW-0813">Transport</keyword>
<feature type="transmembrane region" description="Helical" evidence="6">
    <location>
        <begin position="206"/>
        <end position="230"/>
    </location>
</feature>
<dbReference type="SUPFAM" id="SSF103473">
    <property type="entry name" value="MFS general substrate transporter"/>
    <property type="match status" value="1"/>
</dbReference>
<dbReference type="Pfam" id="PF07690">
    <property type="entry name" value="MFS_1"/>
    <property type="match status" value="1"/>
</dbReference>
<evidence type="ECO:0000256" key="4">
    <source>
        <dbReference type="ARBA" id="ARBA00022989"/>
    </source>
</evidence>
<dbReference type="KEGG" id="alka:J0B03_08740"/>
<sequence length="404" mass="43897">MKRETIWTKNYMLLFGVNMLMSLGVQFLLPTLPLYATQALGGQQSQIGYLMGAYSLAALVIRPFAGYAYDVFDRKKVYLFSLTFFALITYGYPMLSSFFFLVLFRFLHGISFGSTSSGGGTIVGDIVPESRRGEGVGLMGMANTLSMALGPAVGLMIMGRNNFTALFYSSALLITTALVLAFFLKLPKVKRVKRTLSVDAFIEKRVFPIAGILLFSAIANGGILSFIVIFAGDIGVSNGGVYFMANSVGVVLTRLFSGRIMDRKGPWIPLLMGYLSLISGYLLLSAAEGLLLFVLSGFIVGLGNGMVIPTLQTMTINSVEASARGVATSTYFSAMDIGIGGGSIMVGWLVGIFSLRTVFVINGILCTLSLILARLFVIPTYERKYRAVMELKHKVVKKHTENRS</sequence>
<dbReference type="GO" id="GO:0005886">
    <property type="term" value="C:plasma membrane"/>
    <property type="evidence" value="ECO:0007669"/>
    <property type="project" value="UniProtKB-SubCell"/>
</dbReference>
<evidence type="ECO:0000256" key="5">
    <source>
        <dbReference type="ARBA" id="ARBA00023136"/>
    </source>
</evidence>
<proteinExistence type="predicted"/>
<keyword evidence="3 6" id="KW-0812">Transmembrane</keyword>
<dbReference type="InterPro" id="IPR011701">
    <property type="entry name" value="MFS"/>
</dbReference>
<dbReference type="RefSeq" id="WP_207299234.1">
    <property type="nucleotide sequence ID" value="NZ_CP071444.1"/>
</dbReference>
<accession>A0A974XDK9</accession>
<comment type="subcellular location">
    <subcellularLocation>
        <location evidence="1">Cell membrane</location>
        <topology evidence="1">Multi-pass membrane protein</topology>
    </subcellularLocation>
</comment>
<feature type="transmembrane region" description="Helical" evidence="6">
    <location>
        <begin position="12"/>
        <end position="35"/>
    </location>
</feature>
<evidence type="ECO:0000256" key="2">
    <source>
        <dbReference type="ARBA" id="ARBA00022448"/>
    </source>
</evidence>
<feature type="transmembrane region" description="Helical" evidence="6">
    <location>
        <begin position="267"/>
        <end position="284"/>
    </location>
</feature>
<feature type="transmembrane region" description="Helical" evidence="6">
    <location>
        <begin position="47"/>
        <end position="65"/>
    </location>
</feature>
<feature type="transmembrane region" description="Helical" evidence="6">
    <location>
        <begin position="290"/>
        <end position="311"/>
    </location>
</feature>
<feature type="transmembrane region" description="Helical" evidence="6">
    <location>
        <begin position="331"/>
        <end position="353"/>
    </location>
</feature>
<dbReference type="InterPro" id="IPR020846">
    <property type="entry name" value="MFS_dom"/>
</dbReference>
<reference evidence="8" key="1">
    <citation type="submission" date="2021-03" db="EMBL/GenBank/DDBJ databases">
        <title>Alkalibacter marinus sp. nov., isolated from tidal flat sediment.</title>
        <authorList>
            <person name="Namirimu T."/>
            <person name="Yang J.-A."/>
            <person name="Yang S.-H."/>
            <person name="Kim Y.-J."/>
            <person name="Kwon K.K."/>
        </authorList>
    </citation>
    <scope>NUCLEOTIDE SEQUENCE</scope>
    <source>
        <strain evidence="8">ES005</strain>
    </source>
</reference>
<dbReference type="CDD" id="cd17489">
    <property type="entry name" value="MFS_YfcJ_like"/>
    <property type="match status" value="1"/>
</dbReference>
<feature type="transmembrane region" description="Helical" evidence="6">
    <location>
        <begin position="165"/>
        <end position="186"/>
    </location>
</feature>
<dbReference type="PANTHER" id="PTHR23531:SF1">
    <property type="entry name" value="QUINOLENE RESISTANCE PROTEIN NORA"/>
    <property type="match status" value="1"/>
</dbReference>
<dbReference type="EMBL" id="CP071444">
    <property type="protein sequence ID" value="QSX07892.1"/>
    <property type="molecule type" value="Genomic_DNA"/>
</dbReference>
<dbReference type="InterPro" id="IPR036259">
    <property type="entry name" value="MFS_trans_sf"/>
</dbReference>
<feature type="transmembrane region" description="Helical" evidence="6">
    <location>
        <begin position="359"/>
        <end position="377"/>
    </location>
</feature>
<dbReference type="AlphaFoldDB" id="A0A974XDK9"/>
<dbReference type="InterPro" id="IPR052714">
    <property type="entry name" value="MFS_Exporter"/>
</dbReference>
<dbReference type="PANTHER" id="PTHR23531">
    <property type="entry name" value="QUINOLENE RESISTANCE PROTEIN NORA"/>
    <property type="match status" value="1"/>
</dbReference>
<evidence type="ECO:0000256" key="1">
    <source>
        <dbReference type="ARBA" id="ARBA00004651"/>
    </source>
</evidence>
<organism evidence="8 9">
    <name type="scientific">Alkalibacter rhizosphaerae</name>
    <dbReference type="NCBI Taxonomy" id="2815577"/>
    <lineage>
        <taxon>Bacteria</taxon>
        <taxon>Bacillati</taxon>
        <taxon>Bacillota</taxon>
        <taxon>Clostridia</taxon>
        <taxon>Eubacteriales</taxon>
        <taxon>Eubacteriaceae</taxon>
        <taxon>Alkalibacter</taxon>
    </lineage>
</organism>
<name>A0A974XDK9_9FIRM</name>